<evidence type="ECO:0000313" key="1">
    <source>
        <dbReference type="EMBL" id="RKH64754.1"/>
    </source>
</evidence>
<evidence type="ECO:0000313" key="2">
    <source>
        <dbReference type="Proteomes" id="UP000267003"/>
    </source>
</evidence>
<dbReference type="InterPro" id="IPR032871">
    <property type="entry name" value="AHH_dom_containing"/>
</dbReference>
<reference evidence="2" key="1">
    <citation type="submission" date="2018-09" db="EMBL/GenBank/DDBJ databases">
        <authorList>
            <person name="Livingstone P.G."/>
            <person name="Whitworth D.E."/>
        </authorList>
    </citation>
    <scope>NUCLEOTIDE SEQUENCE [LARGE SCALE GENOMIC DNA]</scope>
    <source>
        <strain evidence="2">AB050A</strain>
    </source>
</reference>
<comment type="caution">
    <text evidence="1">The sequence shown here is derived from an EMBL/GenBank/DDBJ whole genome shotgun (WGS) entry which is preliminary data.</text>
</comment>
<dbReference type="AlphaFoldDB" id="A0A3A8QNK6"/>
<name>A0A3A8QNK6_9BACT</name>
<dbReference type="Proteomes" id="UP000267003">
    <property type="component" value="Unassembled WGS sequence"/>
</dbReference>
<proteinExistence type="predicted"/>
<accession>A0A3A8QNK6</accession>
<gene>
    <name evidence="1" type="ORF">D7W81_17980</name>
</gene>
<dbReference type="EMBL" id="RAWK01000101">
    <property type="protein sequence ID" value="RKH64754.1"/>
    <property type="molecule type" value="Genomic_DNA"/>
</dbReference>
<keyword evidence="2" id="KW-1185">Reference proteome</keyword>
<dbReference type="OrthoDB" id="5515764at2"/>
<sequence length="186" mass="20961">MVVLKAKGTSRISVHSRYRKKYLDWLGEKYGPKAKAAAESRLARGYQLHHLIPDAIAQKHPLLRMALKRVEGFTIDRGTNILDMPLAKTAPMKNMQKFMHMNSHSNYSKHVIMKLDHALSKLGPGSKLTPEAIDKAILEVEDSLRKAIQSRSLPREVLKEVYKDGVFMGMTIAMLEAPSHDESLMA</sequence>
<organism evidence="1 2">
    <name type="scientific">Corallococcus aberystwythensis</name>
    <dbReference type="NCBI Taxonomy" id="2316722"/>
    <lineage>
        <taxon>Bacteria</taxon>
        <taxon>Pseudomonadati</taxon>
        <taxon>Myxococcota</taxon>
        <taxon>Myxococcia</taxon>
        <taxon>Myxococcales</taxon>
        <taxon>Cystobacterineae</taxon>
        <taxon>Myxococcaceae</taxon>
        <taxon>Corallococcus</taxon>
    </lineage>
</organism>
<protein>
    <submittedName>
        <fullName evidence="1">Uncharacterized protein</fullName>
    </submittedName>
</protein>
<dbReference type="Pfam" id="PF14412">
    <property type="entry name" value="AHH"/>
    <property type="match status" value="1"/>
</dbReference>